<evidence type="ECO:0000259" key="11">
    <source>
        <dbReference type="Pfam" id="PF03435"/>
    </source>
</evidence>
<evidence type="ECO:0000256" key="9">
    <source>
        <dbReference type="ARBA" id="ARBA00067598"/>
    </source>
</evidence>
<evidence type="ECO:0000256" key="1">
    <source>
        <dbReference type="ARBA" id="ARBA00022605"/>
    </source>
</evidence>
<comment type="caution">
    <text evidence="13">The sequence shown here is derived from an EMBL/GenBank/DDBJ whole genome shotgun (WGS) entry which is preliminary data.</text>
</comment>
<dbReference type="InterPro" id="IPR032095">
    <property type="entry name" value="Sacchrp_dh-like_C"/>
</dbReference>
<dbReference type="SUPFAM" id="SSF55347">
    <property type="entry name" value="Glyceraldehyde-3-phosphate dehydrogenase-like, C-terminal domain"/>
    <property type="match status" value="1"/>
</dbReference>
<evidence type="ECO:0000256" key="8">
    <source>
        <dbReference type="ARBA" id="ARBA00066976"/>
    </source>
</evidence>
<dbReference type="InterPro" id="IPR036291">
    <property type="entry name" value="NAD(P)-bd_dom_sf"/>
</dbReference>
<evidence type="ECO:0000256" key="5">
    <source>
        <dbReference type="ARBA" id="ARBA00038048"/>
    </source>
</evidence>
<dbReference type="SUPFAM" id="SSF51735">
    <property type="entry name" value="NAD(P)-binding Rossmann-fold domains"/>
    <property type="match status" value="1"/>
</dbReference>
<gene>
    <name evidence="13" type="ORF">JMJ35_009948</name>
</gene>
<dbReference type="EC" id="1.5.1.10" evidence="8"/>
<dbReference type="EMBL" id="JAFEKC020000023">
    <property type="protein sequence ID" value="KAK0507425.1"/>
    <property type="molecule type" value="Genomic_DNA"/>
</dbReference>
<feature type="domain" description="Saccharopine dehydrogenase-like C-terminal" evidence="12">
    <location>
        <begin position="133"/>
        <end position="451"/>
    </location>
</feature>
<dbReference type="Gene3D" id="3.40.50.720">
    <property type="entry name" value="NAD(P)-binding Rossmann-like Domain"/>
    <property type="match status" value="1"/>
</dbReference>
<comment type="catalytic activity">
    <reaction evidence="6">
        <text>L-saccharopine + NADP(+) + H2O = (S)-2-amino-6-oxohexanoate + L-glutamate + NADPH + H(+)</text>
        <dbReference type="Rhea" id="RHEA:10020"/>
        <dbReference type="ChEBI" id="CHEBI:15377"/>
        <dbReference type="ChEBI" id="CHEBI:15378"/>
        <dbReference type="ChEBI" id="CHEBI:29985"/>
        <dbReference type="ChEBI" id="CHEBI:57783"/>
        <dbReference type="ChEBI" id="CHEBI:57951"/>
        <dbReference type="ChEBI" id="CHEBI:58321"/>
        <dbReference type="ChEBI" id="CHEBI:58349"/>
        <dbReference type="EC" id="1.5.1.10"/>
    </reaction>
</comment>
<dbReference type="PANTHER" id="PTHR11133:SF22">
    <property type="entry name" value="ALPHA-AMINOADIPIC SEMIALDEHYDE SYNTHASE, MITOCHONDRIAL"/>
    <property type="match status" value="1"/>
</dbReference>
<dbReference type="Gene3D" id="3.30.360.10">
    <property type="entry name" value="Dihydrodipicolinate Reductase, domain 2"/>
    <property type="match status" value="1"/>
</dbReference>
<dbReference type="PANTHER" id="PTHR11133">
    <property type="entry name" value="SACCHAROPINE DEHYDROGENASE"/>
    <property type="match status" value="1"/>
</dbReference>
<dbReference type="InterPro" id="IPR005097">
    <property type="entry name" value="Sacchrp_dh_NADP-bd"/>
</dbReference>
<dbReference type="GO" id="GO:0005737">
    <property type="term" value="C:cytoplasm"/>
    <property type="evidence" value="ECO:0007669"/>
    <property type="project" value="TreeGrafter"/>
</dbReference>
<feature type="domain" description="Saccharopine dehydrogenase NADP binding" evidence="11">
    <location>
        <begin position="16"/>
        <end position="129"/>
    </location>
</feature>
<evidence type="ECO:0000313" key="14">
    <source>
        <dbReference type="Proteomes" id="UP001166286"/>
    </source>
</evidence>
<accession>A0AA39QST4</accession>
<dbReference type="GO" id="GO:0019878">
    <property type="term" value="P:lysine biosynthetic process via aminoadipic acid"/>
    <property type="evidence" value="ECO:0007669"/>
    <property type="project" value="TreeGrafter"/>
</dbReference>
<evidence type="ECO:0000256" key="6">
    <source>
        <dbReference type="ARBA" id="ARBA00051869"/>
    </source>
</evidence>
<organism evidence="13 14">
    <name type="scientific">Cladonia borealis</name>
    <dbReference type="NCBI Taxonomy" id="184061"/>
    <lineage>
        <taxon>Eukaryota</taxon>
        <taxon>Fungi</taxon>
        <taxon>Dikarya</taxon>
        <taxon>Ascomycota</taxon>
        <taxon>Pezizomycotina</taxon>
        <taxon>Lecanoromycetes</taxon>
        <taxon>OSLEUM clade</taxon>
        <taxon>Lecanoromycetidae</taxon>
        <taxon>Lecanorales</taxon>
        <taxon>Lecanorineae</taxon>
        <taxon>Cladoniaceae</taxon>
        <taxon>Cladonia</taxon>
    </lineage>
</organism>
<keyword evidence="3" id="KW-0560">Oxidoreductase</keyword>
<dbReference type="Pfam" id="PF03435">
    <property type="entry name" value="Sacchrp_dh_NADP"/>
    <property type="match status" value="1"/>
</dbReference>
<keyword evidence="2" id="KW-0521">NADP</keyword>
<dbReference type="Gene3D" id="1.10.1870.10">
    <property type="entry name" value="Domain 3, Saccharopine reductase"/>
    <property type="match status" value="1"/>
</dbReference>
<dbReference type="GO" id="GO:0004755">
    <property type="term" value="F:saccharopine dehydrogenase (NADP+, L-glutamate-forming) activity"/>
    <property type="evidence" value="ECO:0007669"/>
    <property type="project" value="UniProtKB-EC"/>
</dbReference>
<sequence>MQSLFSSLTVSSKKALLLGAGFVVKPALTLLSDKGVEVTVACRTLESAQRICKAVKGAKACSLDVNDEKALDAEVGKVDVVISLIPYTYHALVIKSAIRKKVNVVTTSYISESMQELEKDIKEADITVMNEIGLDPGIDHLYAIKTIDEVHKAGGKINSFLSYCGGLPAPEASDNPLGYKFSWSARGMLLALGNNARFLQDGKTCEIPGKELMASAEPYSTGYTGFAFVAYPNRDSTPFKEKYSIPEASTIIRGTLRYQGFPEFIRVLVDMGFLSQDPQDFLKPSDKPLSWKDATAKILHSSSSSEQDLTWAISSKTTFESTAEKNRILEGLRWIGLFSSDPITPRSNPLDTLCATLEKKMAYEEKERDLVFLQHRFEIEHKDGRKETRTSTLCEYGDPEGYSAMAKLVSVPCGVAVMQVLEGKLPKGLLAPYTPEICDPLREELSKTWGIGMVEKTVV</sequence>
<dbReference type="Proteomes" id="UP001166286">
    <property type="component" value="Unassembled WGS sequence"/>
</dbReference>
<evidence type="ECO:0000259" key="12">
    <source>
        <dbReference type="Pfam" id="PF16653"/>
    </source>
</evidence>
<dbReference type="FunFam" id="3.30.360.10:FF:000008">
    <property type="entry name" value="Alpha-aminoadipic semialdehyde synthase, mitochondrial"/>
    <property type="match status" value="1"/>
</dbReference>
<keyword evidence="14" id="KW-1185">Reference proteome</keyword>
<comment type="pathway">
    <text evidence="7">Amino-acid biosynthesis; L-lysine biosynthesis via AAA pathway; L-lysine from L-alpha-aminoadipate (fungal route): step 2/3.</text>
</comment>
<dbReference type="InterPro" id="IPR051168">
    <property type="entry name" value="AASS"/>
</dbReference>
<dbReference type="FunFam" id="3.40.50.720:FF:000072">
    <property type="entry name" value="Saccharopine dehydrogenase [NADP(+), L-glutamate-forming]"/>
    <property type="match status" value="1"/>
</dbReference>
<reference evidence="13" key="1">
    <citation type="submission" date="2023-03" db="EMBL/GenBank/DDBJ databases">
        <title>Complete genome of Cladonia borealis.</title>
        <authorList>
            <person name="Park H."/>
        </authorList>
    </citation>
    <scope>NUCLEOTIDE SEQUENCE</scope>
    <source>
        <strain evidence="13">ANT050790</strain>
    </source>
</reference>
<evidence type="ECO:0000256" key="2">
    <source>
        <dbReference type="ARBA" id="ARBA00022857"/>
    </source>
</evidence>
<evidence type="ECO:0000313" key="13">
    <source>
        <dbReference type="EMBL" id="KAK0507425.1"/>
    </source>
</evidence>
<comment type="similarity">
    <text evidence="5">Belongs to the saccharopine dehydrogenase family.</text>
</comment>
<dbReference type="FunFam" id="1.10.1870.10:FF:000002">
    <property type="entry name" value="Saccharopine dehydrogenase Lys9"/>
    <property type="match status" value="1"/>
</dbReference>
<keyword evidence="4" id="KW-0457">Lysine biosynthesis</keyword>
<evidence type="ECO:0000256" key="4">
    <source>
        <dbReference type="ARBA" id="ARBA00023154"/>
    </source>
</evidence>
<keyword evidence="1" id="KW-0028">Amino-acid biosynthesis</keyword>
<evidence type="ECO:0000256" key="3">
    <source>
        <dbReference type="ARBA" id="ARBA00023002"/>
    </source>
</evidence>
<name>A0AA39QST4_9LECA</name>
<dbReference type="AlphaFoldDB" id="A0AA39QST4"/>
<evidence type="ECO:0000256" key="10">
    <source>
        <dbReference type="ARBA" id="ARBA00083134"/>
    </source>
</evidence>
<proteinExistence type="inferred from homology"/>
<protein>
    <recommendedName>
        <fullName evidence="9">Saccharopine dehydrogenase [NADP(+), L-glutamate-forming]</fullName>
        <ecNumber evidence="8">1.5.1.10</ecNumber>
    </recommendedName>
    <alternativeName>
        <fullName evidence="10">Saccharopine reductase</fullName>
    </alternativeName>
</protein>
<evidence type="ECO:0000256" key="7">
    <source>
        <dbReference type="ARBA" id="ARBA00060549"/>
    </source>
</evidence>
<dbReference type="Pfam" id="PF16653">
    <property type="entry name" value="Sacchrp_dh_C"/>
    <property type="match status" value="1"/>
</dbReference>